<dbReference type="AlphaFoldDB" id="E6K3A1"/>
<sequence>MDFNDGFVVFTFQKEGRCNVRETLRKFHELFLPFKKKADATKISNRDKSV</sequence>
<accession>E6K3A1</accession>
<dbReference type="HOGENOM" id="CLU_3121130_0_0_10"/>
<evidence type="ECO:0000313" key="1">
    <source>
        <dbReference type="EMBL" id="EFU31984.1"/>
    </source>
</evidence>
<gene>
    <name evidence="1" type="ORF">HMPREF6485_0086</name>
</gene>
<reference evidence="1 2" key="1">
    <citation type="submission" date="2010-10" db="EMBL/GenBank/DDBJ databases">
        <authorList>
            <person name="Muzny D."/>
            <person name="Qin X."/>
            <person name="Deng J."/>
            <person name="Jiang H."/>
            <person name="Liu Y."/>
            <person name="Qu J."/>
            <person name="Song X.-Z."/>
            <person name="Zhang L."/>
            <person name="Thornton R."/>
            <person name="Coyle M."/>
            <person name="Francisco L."/>
            <person name="Jackson L."/>
            <person name="Javaid M."/>
            <person name="Korchina V."/>
            <person name="Kovar C."/>
            <person name="Mata R."/>
            <person name="Mathew T."/>
            <person name="Ngo R."/>
            <person name="Nguyen L."/>
            <person name="Nguyen N."/>
            <person name="Okwuonu G."/>
            <person name="Ongeri F."/>
            <person name="Pham C."/>
            <person name="Simmons D."/>
            <person name="Wilczek-Boney K."/>
            <person name="Hale W."/>
            <person name="Jakkamsetti A."/>
            <person name="Pham P."/>
            <person name="Ruth R."/>
            <person name="San Lucas F."/>
            <person name="Warren J."/>
            <person name="Zhang J."/>
            <person name="Zhao Z."/>
            <person name="Zhou C."/>
            <person name="Zhu D."/>
            <person name="Lee S."/>
            <person name="Bess C."/>
            <person name="Blankenburg K."/>
            <person name="Forbes L."/>
            <person name="Fu Q."/>
            <person name="Gubbala S."/>
            <person name="Hirani K."/>
            <person name="Jayaseelan J.C."/>
            <person name="Lara F."/>
            <person name="Munidasa M."/>
            <person name="Palculict T."/>
            <person name="Patil S."/>
            <person name="Pu L.-L."/>
            <person name="Saada N."/>
            <person name="Tang L."/>
            <person name="Weissenberger G."/>
            <person name="Zhu Y."/>
            <person name="Hemphill L."/>
            <person name="Shang Y."/>
            <person name="Youmans B."/>
            <person name="Ayvaz T."/>
            <person name="Ross M."/>
            <person name="Santibanez J."/>
            <person name="Aqrawi P."/>
            <person name="Gross S."/>
            <person name="Joshi V."/>
            <person name="Fowler G."/>
            <person name="Nazareth L."/>
            <person name="Reid J."/>
            <person name="Worley K."/>
            <person name="Petrosino J."/>
            <person name="Highlander S."/>
            <person name="Gibbs R."/>
        </authorList>
    </citation>
    <scope>NUCLEOTIDE SEQUENCE [LARGE SCALE GENOMIC DNA]</scope>
    <source>
        <strain evidence="1 2">ATCC 33574</strain>
    </source>
</reference>
<dbReference type="Proteomes" id="UP000003112">
    <property type="component" value="Unassembled WGS sequence"/>
</dbReference>
<comment type="caution">
    <text evidence="1">The sequence shown here is derived from an EMBL/GenBank/DDBJ whole genome shotgun (WGS) entry which is preliminary data.</text>
</comment>
<dbReference type="EMBL" id="AEPD01000005">
    <property type="protein sequence ID" value="EFU31984.1"/>
    <property type="molecule type" value="Genomic_DNA"/>
</dbReference>
<keyword evidence="2" id="KW-1185">Reference proteome</keyword>
<organism evidence="1 2">
    <name type="scientific">Segatella buccae ATCC 33574</name>
    <dbReference type="NCBI Taxonomy" id="873513"/>
    <lineage>
        <taxon>Bacteria</taxon>
        <taxon>Pseudomonadati</taxon>
        <taxon>Bacteroidota</taxon>
        <taxon>Bacteroidia</taxon>
        <taxon>Bacteroidales</taxon>
        <taxon>Prevotellaceae</taxon>
        <taxon>Segatella</taxon>
    </lineage>
</organism>
<protein>
    <submittedName>
        <fullName evidence="1">Uncharacterized protein</fullName>
    </submittedName>
</protein>
<name>E6K3A1_9BACT</name>
<evidence type="ECO:0000313" key="2">
    <source>
        <dbReference type="Proteomes" id="UP000003112"/>
    </source>
</evidence>
<proteinExistence type="predicted"/>